<evidence type="ECO:0000313" key="2">
    <source>
        <dbReference type="EMBL" id="SFV65405.1"/>
    </source>
</evidence>
<evidence type="ECO:0000256" key="1">
    <source>
        <dbReference type="SAM" id="Phobius"/>
    </source>
</evidence>
<gene>
    <name evidence="2" type="ORF">MNB_SV-14-1280</name>
</gene>
<keyword evidence="1" id="KW-0812">Transmembrane</keyword>
<protein>
    <submittedName>
        <fullName evidence="2">Uncharacterized protein</fullName>
    </submittedName>
</protein>
<accession>A0A1W1CI32</accession>
<keyword evidence="1" id="KW-1133">Transmembrane helix</keyword>
<organism evidence="2">
    <name type="scientific">hydrothermal vent metagenome</name>
    <dbReference type="NCBI Taxonomy" id="652676"/>
    <lineage>
        <taxon>unclassified sequences</taxon>
        <taxon>metagenomes</taxon>
        <taxon>ecological metagenomes</taxon>
    </lineage>
</organism>
<feature type="transmembrane region" description="Helical" evidence="1">
    <location>
        <begin position="12"/>
        <end position="31"/>
    </location>
</feature>
<reference evidence="2" key="1">
    <citation type="submission" date="2016-10" db="EMBL/GenBank/DDBJ databases">
        <authorList>
            <person name="de Groot N.N."/>
        </authorList>
    </citation>
    <scope>NUCLEOTIDE SEQUENCE</scope>
</reference>
<keyword evidence="1" id="KW-0472">Membrane</keyword>
<proteinExistence type="predicted"/>
<name>A0A1W1CI32_9ZZZZ</name>
<sequence length="40" mass="4951">MKNETKRLFFHSYTIGDFSPIVFLFFFILKIPKKYFLLFL</sequence>
<dbReference type="EMBL" id="FPHN01000183">
    <property type="protein sequence ID" value="SFV65405.1"/>
    <property type="molecule type" value="Genomic_DNA"/>
</dbReference>
<dbReference type="AlphaFoldDB" id="A0A1W1CI32"/>